<gene>
    <name evidence="2" type="ORF">AQPE_3408</name>
</gene>
<dbReference type="PANTHER" id="PTHR36503:SF1">
    <property type="entry name" value="BLR2520 PROTEIN"/>
    <property type="match status" value="1"/>
</dbReference>
<dbReference type="RefSeq" id="WP_318347498.1">
    <property type="nucleotide sequence ID" value="NZ_AP018694.1"/>
</dbReference>
<dbReference type="InterPro" id="IPR029068">
    <property type="entry name" value="Glyas_Bleomycin-R_OHBP_Dase"/>
</dbReference>
<name>A0A5K7SCB6_9BACT</name>
<dbReference type="InterPro" id="IPR037523">
    <property type="entry name" value="VOC_core"/>
</dbReference>
<keyword evidence="3" id="KW-1185">Reference proteome</keyword>
<evidence type="ECO:0000259" key="1">
    <source>
        <dbReference type="PROSITE" id="PS51819"/>
    </source>
</evidence>
<dbReference type="Proteomes" id="UP001193389">
    <property type="component" value="Chromosome"/>
</dbReference>
<organism evidence="2 3">
    <name type="scientific">Aquipluma nitroreducens</name>
    <dbReference type="NCBI Taxonomy" id="2010828"/>
    <lineage>
        <taxon>Bacteria</taxon>
        <taxon>Pseudomonadati</taxon>
        <taxon>Bacteroidota</taxon>
        <taxon>Bacteroidia</taxon>
        <taxon>Marinilabiliales</taxon>
        <taxon>Prolixibacteraceae</taxon>
        <taxon>Aquipluma</taxon>
    </lineage>
</organism>
<dbReference type="KEGG" id="anf:AQPE_3408"/>
<keyword evidence="2" id="KW-0456">Lyase</keyword>
<dbReference type="PANTHER" id="PTHR36503">
    <property type="entry name" value="BLR2520 PROTEIN"/>
    <property type="match status" value="1"/>
</dbReference>
<dbReference type="Pfam" id="PF00903">
    <property type="entry name" value="Glyoxalase"/>
    <property type="match status" value="1"/>
</dbReference>
<protein>
    <submittedName>
        <fullName evidence="2">Lactoylglutathione lyase</fullName>
    </submittedName>
</protein>
<dbReference type="CDD" id="cd07251">
    <property type="entry name" value="VOC_like"/>
    <property type="match status" value="1"/>
</dbReference>
<dbReference type="Gene3D" id="3.10.180.10">
    <property type="entry name" value="2,3-Dihydroxybiphenyl 1,2-Dioxygenase, domain 1"/>
    <property type="match status" value="1"/>
</dbReference>
<dbReference type="GO" id="GO:0016829">
    <property type="term" value="F:lyase activity"/>
    <property type="evidence" value="ECO:0007669"/>
    <property type="project" value="UniProtKB-KW"/>
</dbReference>
<dbReference type="AlphaFoldDB" id="A0A5K7SCB6"/>
<accession>A0A5K7SCB6</accession>
<sequence>MKPRLNIVTLGVADLPRSRQFYQDALGWKPAKGSSDQIVFFHHGGIVLALYPMHLLAEDVGIPAERSGFSGVTLAINTKTREELEETHQKAIIAGAKSLVEPRDTFWGGYDSYFADPDGHTWEIAWAPFWEFDEQGSLIMEE</sequence>
<dbReference type="EMBL" id="AP018694">
    <property type="protein sequence ID" value="BBE19232.1"/>
    <property type="molecule type" value="Genomic_DNA"/>
</dbReference>
<evidence type="ECO:0000313" key="2">
    <source>
        <dbReference type="EMBL" id="BBE19232.1"/>
    </source>
</evidence>
<reference evidence="2" key="1">
    <citation type="journal article" date="2020" name="Int. J. Syst. Evol. Microbiol.">
        <title>Aquipluma nitroreducens gen. nov. sp. nov., a novel facultatively anaerobic bacterium isolated from a freshwater lake.</title>
        <authorList>
            <person name="Watanabe M."/>
            <person name="Kojima H."/>
            <person name="Fukui M."/>
        </authorList>
    </citation>
    <scope>NUCLEOTIDE SEQUENCE</scope>
    <source>
        <strain evidence="2">MeG22</strain>
    </source>
</reference>
<feature type="domain" description="VOC" evidence="1">
    <location>
        <begin position="4"/>
        <end position="127"/>
    </location>
</feature>
<proteinExistence type="predicted"/>
<dbReference type="SUPFAM" id="SSF54593">
    <property type="entry name" value="Glyoxalase/Bleomycin resistance protein/Dihydroxybiphenyl dioxygenase"/>
    <property type="match status" value="1"/>
</dbReference>
<evidence type="ECO:0000313" key="3">
    <source>
        <dbReference type="Proteomes" id="UP001193389"/>
    </source>
</evidence>
<dbReference type="PROSITE" id="PS51819">
    <property type="entry name" value="VOC"/>
    <property type="match status" value="1"/>
</dbReference>
<dbReference type="InterPro" id="IPR004360">
    <property type="entry name" value="Glyas_Fos-R_dOase_dom"/>
</dbReference>